<feature type="region of interest" description="Disordered" evidence="1">
    <location>
        <begin position="85"/>
        <end position="163"/>
    </location>
</feature>
<keyword evidence="3" id="KW-1185">Reference proteome</keyword>
<evidence type="ECO:0000313" key="2">
    <source>
        <dbReference type="EMBL" id="KPM34215.1"/>
    </source>
</evidence>
<feature type="region of interest" description="Disordered" evidence="1">
    <location>
        <begin position="18"/>
        <end position="44"/>
    </location>
</feature>
<protein>
    <submittedName>
        <fullName evidence="2">Uncharacterized protein</fullName>
    </submittedName>
</protein>
<accession>A0A0P7B3I8</accession>
<sequence length="267" mass="28510">MLYCVDVSVDTLDDDLLQPSQVEAPPPTHALYKPQNADITSTHQNKRAICPRKSAIEAQTYSTNYPALQTEQHPIPKLPLLTARATTSPASHPAGKKEKTTAKRTATSISTPARSARIACPDVAVARQPRPQETEQRGTARRGKGSSARLSTPPTWHVERRGPATGLHAALQTRRVHVESTKHAAHVAAAAGASNDGQRRRNHITPGSSSHVHPGHRDGLSMDPSAAGTRGRPPPPTFLAKGSSSSSAALPSICISEMRHFDSPRCG</sequence>
<name>A0A0P7B3I8_9HYPO</name>
<dbReference type="AlphaFoldDB" id="A0A0P7B3I8"/>
<evidence type="ECO:0000313" key="3">
    <source>
        <dbReference type="Proteomes" id="UP000050424"/>
    </source>
</evidence>
<feature type="region of interest" description="Disordered" evidence="1">
    <location>
        <begin position="188"/>
        <end position="250"/>
    </location>
</feature>
<comment type="caution">
    <text evidence="2">The sequence shown here is derived from an EMBL/GenBank/DDBJ whole genome shotgun (WGS) entry which is preliminary data.</text>
</comment>
<evidence type="ECO:0000256" key="1">
    <source>
        <dbReference type="SAM" id="MobiDB-lite"/>
    </source>
</evidence>
<dbReference type="EMBL" id="LKCW01000375">
    <property type="protein sequence ID" value="KPM34215.1"/>
    <property type="molecule type" value="Genomic_DNA"/>
</dbReference>
<gene>
    <name evidence="2" type="ORF">AK830_g12360</name>
</gene>
<reference evidence="2 3" key="1">
    <citation type="submission" date="2015-09" db="EMBL/GenBank/DDBJ databases">
        <title>Draft genome of a European isolate of the apple canker pathogen Neonectria ditissima.</title>
        <authorList>
            <person name="Gomez-Cortecero A."/>
            <person name="Harrison R.J."/>
            <person name="Armitage A.D."/>
        </authorList>
    </citation>
    <scope>NUCLEOTIDE SEQUENCE [LARGE SCALE GENOMIC DNA]</scope>
    <source>
        <strain evidence="2 3">R09/05</strain>
    </source>
</reference>
<proteinExistence type="predicted"/>
<dbReference type="Proteomes" id="UP000050424">
    <property type="component" value="Unassembled WGS sequence"/>
</dbReference>
<organism evidence="2 3">
    <name type="scientific">Neonectria ditissima</name>
    <dbReference type="NCBI Taxonomy" id="78410"/>
    <lineage>
        <taxon>Eukaryota</taxon>
        <taxon>Fungi</taxon>
        <taxon>Dikarya</taxon>
        <taxon>Ascomycota</taxon>
        <taxon>Pezizomycotina</taxon>
        <taxon>Sordariomycetes</taxon>
        <taxon>Hypocreomycetidae</taxon>
        <taxon>Hypocreales</taxon>
        <taxon>Nectriaceae</taxon>
        <taxon>Neonectria</taxon>
    </lineage>
</organism>